<dbReference type="EMBL" id="JPMV01000009">
    <property type="protein sequence ID" value="KGI82705.1"/>
    <property type="molecule type" value="Genomic_DNA"/>
</dbReference>
<dbReference type="HOGENOM" id="CLU_019692_0_1_11"/>
<name>A0A099DBC7_9ACTN</name>
<dbReference type="eggNOG" id="COG1409">
    <property type="taxonomic scope" value="Bacteria"/>
</dbReference>
<evidence type="ECO:0000313" key="3">
    <source>
        <dbReference type="EMBL" id="KGI82705.1"/>
    </source>
</evidence>
<proteinExistence type="predicted"/>
<dbReference type="SUPFAM" id="SSF56300">
    <property type="entry name" value="Metallo-dependent phosphatases"/>
    <property type="match status" value="1"/>
</dbReference>
<dbReference type="Proteomes" id="UP000215043">
    <property type="component" value="Chromosome"/>
</dbReference>
<dbReference type="PANTHER" id="PTHR32440:SF0">
    <property type="entry name" value="PHOSPHATASE DCR2-RELATED"/>
    <property type="match status" value="1"/>
</dbReference>
<dbReference type="KEGG" id="aey:CDG81_22715"/>
<dbReference type="AlphaFoldDB" id="A0A099DBC7"/>
<dbReference type="InterPro" id="IPR004843">
    <property type="entry name" value="Calcineurin-like_PHP"/>
</dbReference>
<dbReference type="Gene3D" id="3.60.21.10">
    <property type="match status" value="1"/>
</dbReference>
<evidence type="ECO:0000259" key="1">
    <source>
        <dbReference type="Pfam" id="PF00149"/>
    </source>
</evidence>
<dbReference type="OrthoDB" id="9816081at2"/>
<dbReference type="GO" id="GO:0016788">
    <property type="term" value="F:hydrolase activity, acting on ester bonds"/>
    <property type="evidence" value="ECO:0007669"/>
    <property type="project" value="TreeGrafter"/>
</dbReference>
<feature type="domain" description="Calcineurin-like phosphoesterase" evidence="1">
    <location>
        <begin position="54"/>
        <end position="311"/>
    </location>
</feature>
<dbReference type="GO" id="GO:0005737">
    <property type="term" value="C:cytoplasm"/>
    <property type="evidence" value="ECO:0007669"/>
    <property type="project" value="TreeGrafter"/>
</dbReference>
<accession>A0A099DBC7</accession>
<evidence type="ECO:0000313" key="5">
    <source>
        <dbReference type="Proteomes" id="UP000215043"/>
    </source>
</evidence>
<reference evidence="2 5" key="2">
    <citation type="submission" date="2017-08" db="EMBL/GenBank/DDBJ databases">
        <title>The complete genome sequence of moderately halophilic actinomycete Actinopolyspora erythraea YIM 90600, the producer of novel erythromycin, novel actinopolysporins A-C and tubercidin.</title>
        <authorList>
            <person name="Yin M."/>
            <person name="Tang S."/>
        </authorList>
    </citation>
    <scope>NUCLEOTIDE SEQUENCE [LARGE SCALE GENOMIC DNA]</scope>
    <source>
        <strain evidence="2 5">YIM 90600</strain>
    </source>
</reference>
<dbReference type="CDD" id="cd07383">
    <property type="entry name" value="MPP_Dcr2"/>
    <property type="match status" value="1"/>
</dbReference>
<dbReference type="Pfam" id="PF00149">
    <property type="entry name" value="Metallophos"/>
    <property type="match status" value="1"/>
</dbReference>
<dbReference type="Proteomes" id="UP000029737">
    <property type="component" value="Unassembled WGS sequence"/>
</dbReference>
<evidence type="ECO:0000313" key="4">
    <source>
        <dbReference type="Proteomes" id="UP000029737"/>
    </source>
</evidence>
<evidence type="ECO:0000313" key="2">
    <source>
        <dbReference type="EMBL" id="ASU80614.1"/>
    </source>
</evidence>
<protein>
    <submittedName>
        <fullName evidence="2">Phosphoesterase</fullName>
    </submittedName>
</protein>
<sequence>MSEEAESVGRRALLRATGAGAAAAVASPAVAGARTPRGFEAPEPKLRFRPDGTFRIVQFNDTQDDERTDRRTIELMERTLDSENPDFALINGDVITGGCDSALRVKQAINNVVTPMESRGIPWAITFGNHDEDSKRLSGMSEEDMLDFYMTYRHNRNERGPRDVTGTGDMVLPVSGSRGGRPVFALWLLDSGRYAPETIAGQDFQGYPHWGWVRPDQIQWYSETSRHLERRAGGKVPGLMWMHIPLWEHRFMWFSSVDGRSDADHERAVDKHGIVGERNEDECPGPFNSGMFTAILQRGDVRGVFCGHDHVNSYVGDYYGVLLGYSSGTGFGPYGLGGAEEHRLRGARVFELDESVEGMISDTRMVFARDFGIDMTPNDQPIDPLPLGPDQR</sequence>
<dbReference type="EMBL" id="CP022752">
    <property type="protein sequence ID" value="ASU80614.1"/>
    <property type="molecule type" value="Genomic_DNA"/>
</dbReference>
<dbReference type="InterPro" id="IPR029052">
    <property type="entry name" value="Metallo-depent_PP-like"/>
</dbReference>
<dbReference type="InterPro" id="IPR006311">
    <property type="entry name" value="TAT_signal"/>
</dbReference>
<dbReference type="PROSITE" id="PS51318">
    <property type="entry name" value="TAT"/>
    <property type="match status" value="1"/>
</dbReference>
<organism evidence="2 5">
    <name type="scientific">Actinopolyspora erythraea</name>
    <dbReference type="NCBI Taxonomy" id="414996"/>
    <lineage>
        <taxon>Bacteria</taxon>
        <taxon>Bacillati</taxon>
        <taxon>Actinomycetota</taxon>
        <taxon>Actinomycetes</taxon>
        <taxon>Actinopolysporales</taxon>
        <taxon>Actinopolysporaceae</taxon>
        <taxon>Actinopolyspora</taxon>
    </lineage>
</organism>
<reference evidence="3 4" key="1">
    <citation type="journal article" date="2014" name="PLoS ONE">
        <title>Identification and Characterization of a New Erythromycin Biosynthetic Gene Cluster in Actinopolyspora erythraea YIM90600, a Novel Erythronolide-Producing Halophilic Actinomycete Isolated from Salt Field.</title>
        <authorList>
            <person name="Chen D."/>
            <person name="Feng J."/>
            <person name="Huang L."/>
            <person name="Zhang Q."/>
            <person name="Wu J."/>
            <person name="Zhu X."/>
            <person name="Duan Y."/>
            <person name="Xu Z."/>
        </authorList>
    </citation>
    <scope>NUCLEOTIDE SEQUENCE [LARGE SCALE GENOMIC DNA]</scope>
    <source>
        <strain evidence="3 4">YIM90600</strain>
    </source>
</reference>
<gene>
    <name evidence="2" type="ORF">CDG81_22715</name>
    <name evidence="3" type="ORF">IL38_02110</name>
</gene>
<dbReference type="PANTHER" id="PTHR32440">
    <property type="entry name" value="PHOSPHATASE DCR2-RELATED-RELATED"/>
    <property type="match status" value="1"/>
</dbReference>
<keyword evidence="4" id="KW-1185">Reference proteome</keyword>
<dbReference type="RefSeq" id="WP_043569723.1">
    <property type="nucleotide sequence ID" value="NZ_CP022752.1"/>
</dbReference>